<reference evidence="3" key="1">
    <citation type="submission" date="2015-02" db="EMBL/GenBank/DDBJ databases">
        <authorList>
            <person name="Chooi Y.-H."/>
        </authorList>
    </citation>
    <scope>NUCLEOTIDE SEQUENCE [LARGE SCALE GENOMIC DNA]</scope>
    <source>
        <strain evidence="3">strain Y</strain>
    </source>
</reference>
<protein>
    <submittedName>
        <fullName evidence="2">Phosphopantetheine-binding protein</fullName>
    </submittedName>
</protein>
<proteinExistence type="predicted"/>
<evidence type="ECO:0000259" key="1">
    <source>
        <dbReference type="PROSITE" id="PS50075"/>
    </source>
</evidence>
<dbReference type="InterPro" id="IPR036736">
    <property type="entry name" value="ACP-like_sf"/>
</dbReference>
<dbReference type="KEGG" id="fil:BN1229_v1_2880"/>
<dbReference type="EMBL" id="LN829119">
    <property type="protein sequence ID" value="CPR21408.1"/>
    <property type="molecule type" value="Genomic_DNA"/>
</dbReference>
<dbReference type="SUPFAM" id="SSF47336">
    <property type="entry name" value="ACP-like"/>
    <property type="match status" value="1"/>
</dbReference>
<evidence type="ECO:0000313" key="2">
    <source>
        <dbReference type="EMBL" id="CPR21408.1"/>
    </source>
</evidence>
<dbReference type="Proteomes" id="UP000033187">
    <property type="component" value="Chromosome 1"/>
</dbReference>
<dbReference type="Pfam" id="PF00550">
    <property type="entry name" value="PP-binding"/>
    <property type="match status" value="1"/>
</dbReference>
<dbReference type="PROSITE" id="PS50075">
    <property type="entry name" value="CARRIER"/>
    <property type="match status" value="1"/>
</dbReference>
<dbReference type="Gene3D" id="1.10.1200.10">
    <property type="entry name" value="ACP-like"/>
    <property type="match status" value="1"/>
</dbReference>
<organism evidence="2 3">
    <name type="scientific">Candidatus Filomicrobium marinum</name>
    <dbReference type="NCBI Taxonomy" id="1608628"/>
    <lineage>
        <taxon>Bacteria</taxon>
        <taxon>Pseudomonadati</taxon>
        <taxon>Pseudomonadota</taxon>
        <taxon>Alphaproteobacteria</taxon>
        <taxon>Hyphomicrobiales</taxon>
        <taxon>Hyphomicrobiaceae</taxon>
        <taxon>Filomicrobium</taxon>
    </lineage>
</organism>
<dbReference type="AlphaFoldDB" id="A0A0D6JI32"/>
<dbReference type="RefSeq" id="WP_046478643.1">
    <property type="nucleotide sequence ID" value="NZ_LN829118.1"/>
</dbReference>
<sequence>MDEVASKIVDILKKHMKEPRDDIALSTELQDLSIESLDLAMIVFDIEDTFGIEIPYNANEDVEDFKTVGSVVDKVRALVEASSGGAAAAKA</sequence>
<dbReference type="KEGG" id="fiy:BN1229_v1_3036"/>
<name>A0A0D6JI32_9HYPH</name>
<dbReference type="OrthoDB" id="9806381at2"/>
<accession>A0A0D6JI32</accession>
<feature type="domain" description="Carrier" evidence="1">
    <location>
        <begin position="1"/>
        <end position="79"/>
    </location>
</feature>
<dbReference type="InterPro" id="IPR009081">
    <property type="entry name" value="PP-bd_ACP"/>
</dbReference>
<gene>
    <name evidence="2" type="ORF">YBN1229_v1_3036</name>
</gene>
<evidence type="ECO:0000313" key="3">
    <source>
        <dbReference type="Proteomes" id="UP000033187"/>
    </source>
</evidence>
<keyword evidence="3" id="KW-1185">Reference proteome</keyword>